<dbReference type="EMBL" id="GAKP01005612">
    <property type="protein sequence ID" value="JAC53340.1"/>
    <property type="molecule type" value="Transcribed_RNA"/>
</dbReference>
<protein>
    <submittedName>
        <fullName evidence="2">Uncharacterized protein</fullName>
    </submittedName>
</protein>
<proteinExistence type="predicted"/>
<evidence type="ECO:0000256" key="1">
    <source>
        <dbReference type="SAM" id="MobiDB-lite"/>
    </source>
</evidence>
<sequence>MSYLRWLCAIQYAKIARHGNAFVETVNAFRLHRQQKTLACEAAAKARAEFWSRLSENFRIFRTGQPNFLRQPLPSRRLRQIHSTDGKVHKTATATAHGSGSFRRTTKQIVAFIFRGGQELSASPKVPSSSPLLGSSLRQTRESISKLLQLQKQSLKNSQQQIQPKRQLSAESSSELYAAAPRKSLSIFITSRSSACKERKSPSDLQQNKQKADQKNATAADKTTEDATMSMHTPTRPESQYKASTQNSLSNVAQCDTSHGAPEKQKAMLLPERPNILELSEMKRNGITVNKSSACLNELFRQICEDAIQKRESQMSFKQLPVSTKTFNSSTSCTLPTVPVHCTLSSHAESPVRLLATNVLDKYNIIPLPAGRAISSQPKRHIQIEVKSRQNQTELSAQPALKRRKV</sequence>
<organism evidence="2">
    <name type="scientific">Bactrocera dorsalis</name>
    <name type="common">Oriental fruit fly</name>
    <name type="synonym">Dacus dorsalis</name>
    <dbReference type="NCBI Taxonomy" id="27457"/>
    <lineage>
        <taxon>Eukaryota</taxon>
        <taxon>Metazoa</taxon>
        <taxon>Ecdysozoa</taxon>
        <taxon>Arthropoda</taxon>
        <taxon>Hexapoda</taxon>
        <taxon>Insecta</taxon>
        <taxon>Pterygota</taxon>
        <taxon>Neoptera</taxon>
        <taxon>Endopterygota</taxon>
        <taxon>Diptera</taxon>
        <taxon>Brachycera</taxon>
        <taxon>Muscomorpha</taxon>
        <taxon>Tephritoidea</taxon>
        <taxon>Tephritidae</taxon>
        <taxon>Bactrocera</taxon>
        <taxon>Bactrocera</taxon>
    </lineage>
</organism>
<accession>A0A034WGS8</accession>
<feature type="compositionally biased region" description="Polar residues" evidence="1">
    <location>
        <begin position="230"/>
        <end position="248"/>
    </location>
</feature>
<feature type="region of interest" description="Disordered" evidence="1">
    <location>
        <begin position="155"/>
        <end position="174"/>
    </location>
</feature>
<evidence type="ECO:0000313" key="2">
    <source>
        <dbReference type="EMBL" id="JAC53340.1"/>
    </source>
</evidence>
<name>A0A034WGS8_BACDO</name>
<reference evidence="2" key="1">
    <citation type="journal article" date="2014" name="BMC Genomics">
        <title>Characterizing the developmental transcriptome of the oriental fruit fly, Bactrocera dorsalis (Diptera: Tephritidae) through comparative genomic analysis with Drosophila melanogaster utilizing modENCODE datasets.</title>
        <authorList>
            <person name="Geib S.M."/>
            <person name="Calla B."/>
            <person name="Hall B."/>
            <person name="Hou S."/>
            <person name="Manoukis N.C."/>
        </authorList>
    </citation>
    <scope>NUCLEOTIDE SEQUENCE</scope>
    <source>
        <strain evidence="2">Punador</strain>
    </source>
</reference>
<feature type="region of interest" description="Disordered" evidence="1">
    <location>
        <begin position="196"/>
        <end position="248"/>
    </location>
</feature>
<dbReference type="AlphaFoldDB" id="A0A034WGS8"/>